<gene>
    <name evidence="3" type="ORF">DCF25_19680</name>
</gene>
<comment type="function">
    <text evidence="2">Antitoxin component of a type II toxin-antitoxin (TA) system.</text>
</comment>
<evidence type="ECO:0000313" key="4">
    <source>
        <dbReference type="Proteomes" id="UP000249354"/>
    </source>
</evidence>
<dbReference type="Pfam" id="PF02604">
    <property type="entry name" value="PhdYeFM_antitox"/>
    <property type="match status" value="1"/>
</dbReference>
<dbReference type="Proteomes" id="UP000249354">
    <property type="component" value="Unassembled WGS sequence"/>
</dbReference>
<reference evidence="3 4" key="2">
    <citation type="submission" date="2018-06" db="EMBL/GenBank/DDBJ databases">
        <title>Metagenomic assembly of (sub)arctic Cyanobacteria and their associated microbiome from non-axenic cultures.</title>
        <authorList>
            <person name="Baurain D."/>
        </authorList>
    </citation>
    <scope>NUCLEOTIDE SEQUENCE [LARGE SCALE GENOMIC DNA]</scope>
    <source>
        <strain evidence="3">ULC129bin1</strain>
    </source>
</reference>
<reference evidence="4" key="1">
    <citation type="submission" date="2018-04" db="EMBL/GenBank/DDBJ databases">
        <authorList>
            <person name="Cornet L."/>
        </authorList>
    </citation>
    <scope>NUCLEOTIDE SEQUENCE [LARGE SCALE GENOMIC DNA]</scope>
</reference>
<dbReference type="SUPFAM" id="SSF143120">
    <property type="entry name" value="YefM-like"/>
    <property type="match status" value="1"/>
</dbReference>
<dbReference type="InterPro" id="IPR006442">
    <property type="entry name" value="Antitoxin_Phd/YefM"/>
</dbReference>
<evidence type="ECO:0000256" key="1">
    <source>
        <dbReference type="ARBA" id="ARBA00009981"/>
    </source>
</evidence>
<accession>A0A2W4TR58</accession>
<proteinExistence type="inferred from homology"/>
<sequence length="84" mass="9193">MKVVNLSRDGDSLKALLDSVADDADYAIVTRPDAADAVVMSLDYFNSWTETIHLLKSPANAAHLRASIAEYRSGQTIERALIDE</sequence>
<dbReference type="AlphaFoldDB" id="A0A2W4TR58"/>
<protein>
    <recommendedName>
        <fullName evidence="2">Antitoxin</fullName>
    </recommendedName>
</protein>
<name>A0A2W4TR58_9CYAN</name>
<dbReference type="Gene3D" id="6.10.250.330">
    <property type="match status" value="1"/>
</dbReference>
<organism evidence="3 4">
    <name type="scientific">Leptolyngbya foveolarum</name>
    <dbReference type="NCBI Taxonomy" id="47253"/>
    <lineage>
        <taxon>Bacteria</taxon>
        <taxon>Bacillati</taxon>
        <taxon>Cyanobacteriota</taxon>
        <taxon>Cyanophyceae</taxon>
        <taxon>Leptolyngbyales</taxon>
        <taxon>Leptolyngbyaceae</taxon>
        <taxon>Leptolyngbya group</taxon>
        <taxon>Leptolyngbya</taxon>
    </lineage>
</organism>
<dbReference type="InterPro" id="IPR036165">
    <property type="entry name" value="YefM-like_sf"/>
</dbReference>
<dbReference type="Gene3D" id="3.40.1620.10">
    <property type="entry name" value="YefM-like domain"/>
    <property type="match status" value="1"/>
</dbReference>
<comment type="similarity">
    <text evidence="1 2">Belongs to the phD/YefM antitoxin family.</text>
</comment>
<dbReference type="EMBL" id="QBMC01000192">
    <property type="protein sequence ID" value="PZO11273.1"/>
    <property type="molecule type" value="Genomic_DNA"/>
</dbReference>
<evidence type="ECO:0000313" key="3">
    <source>
        <dbReference type="EMBL" id="PZO11273.1"/>
    </source>
</evidence>
<evidence type="ECO:0000256" key="2">
    <source>
        <dbReference type="RuleBase" id="RU362080"/>
    </source>
</evidence>
<comment type="caution">
    <text evidence="3">The sequence shown here is derived from an EMBL/GenBank/DDBJ whole genome shotgun (WGS) entry which is preliminary data.</text>
</comment>